<dbReference type="AlphaFoldDB" id="A0A0D7B8B0"/>
<evidence type="ECO:0000313" key="1">
    <source>
        <dbReference type="EMBL" id="KIY66712.1"/>
    </source>
</evidence>
<proteinExistence type="predicted"/>
<protein>
    <submittedName>
        <fullName evidence="1">Uncharacterized protein</fullName>
    </submittedName>
</protein>
<sequence>MMDNSSAKRPSLLAFVVGVVYTRFAIPSLVPFGQCRAHPFAMVGRSVSRFGNRPARVHVFVGFVATFSGFVEIYQRRCAWKNVLLTGYCAVHFLGGSGCIPVKTNQQSADNSV</sequence>
<reference evidence="1 2" key="1">
    <citation type="journal article" date="2015" name="Fungal Genet. Biol.">
        <title>Evolution of novel wood decay mechanisms in Agaricales revealed by the genome sequences of Fistulina hepatica and Cylindrobasidium torrendii.</title>
        <authorList>
            <person name="Floudas D."/>
            <person name="Held B.W."/>
            <person name="Riley R."/>
            <person name="Nagy L.G."/>
            <person name="Koehler G."/>
            <person name="Ransdell A.S."/>
            <person name="Younus H."/>
            <person name="Chow J."/>
            <person name="Chiniquy J."/>
            <person name="Lipzen A."/>
            <person name="Tritt A."/>
            <person name="Sun H."/>
            <person name="Haridas S."/>
            <person name="LaButti K."/>
            <person name="Ohm R.A."/>
            <person name="Kues U."/>
            <person name="Blanchette R.A."/>
            <person name="Grigoriev I.V."/>
            <person name="Minto R.E."/>
            <person name="Hibbett D.S."/>
        </authorList>
    </citation>
    <scope>NUCLEOTIDE SEQUENCE [LARGE SCALE GENOMIC DNA]</scope>
    <source>
        <strain evidence="1 2">FP15055 ss-10</strain>
    </source>
</reference>
<organism evidence="1 2">
    <name type="scientific">Cylindrobasidium torrendii FP15055 ss-10</name>
    <dbReference type="NCBI Taxonomy" id="1314674"/>
    <lineage>
        <taxon>Eukaryota</taxon>
        <taxon>Fungi</taxon>
        <taxon>Dikarya</taxon>
        <taxon>Basidiomycota</taxon>
        <taxon>Agaricomycotina</taxon>
        <taxon>Agaricomycetes</taxon>
        <taxon>Agaricomycetidae</taxon>
        <taxon>Agaricales</taxon>
        <taxon>Marasmiineae</taxon>
        <taxon>Physalacriaceae</taxon>
        <taxon>Cylindrobasidium</taxon>
    </lineage>
</organism>
<keyword evidence="2" id="KW-1185">Reference proteome</keyword>
<dbReference type="EMBL" id="KN880546">
    <property type="protein sequence ID" value="KIY66712.1"/>
    <property type="molecule type" value="Genomic_DNA"/>
</dbReference>
<accession>A0A0D7B8B0</accession>
<name>A0A0D7B8B0_9AGAR</name>
<dbReference type="Proteomes" id="UP000054007">
    <property type="component" value="Unassembled WGS sequence"/>
</dbReference>
<gene>
    <name evidence="1" type="ORF">CYLTODRAFT_423187</name>
</gene>
<evidence type="ECO:0000313" key="2">
    <source>
        <dbReference type="Proteomes" id="UP000054007"/>
    </source>
</evidence>